<dbReference type="Proteomes" id="UP001501532">
    <property type="component" value="Unassembled WGS sequence"/>
</dbReference>
<keyword evidence="2" id="KW-0472">Membrane</keyword>
<feature type="transmembrane region" description="Helical" evidence="2">
    <location>
        <begin position="128"/>
        <end position="152"/>
    </location>
</feature>
<evidence type="ECO:0000313" key="4">
    <source>
        <dbReference type="Proteomes" id="UP001501532"/>
    </source>
</evidence>
<feature type="transmembrane region" description="Helical" evidence="2">
    <location>
        <begin position="368"/>
        <end position="389"/>
    </location>
</feature>
<feature type="transmembrane region" description="Helical" evidence="2">
    <location>
        <begin position="427"/>
        <end position="446"/>
    </location>
</feature>
<evidence type="ECO:0000256" key="1">
    <source>
        <dbReference type="SAM" id="MobiDB-lite"/>
    </source>
</evidence>
<feature type="transmembrane region" description="Helical" evidence="2">
    <location>
        <begin position="158"/>
        <end position="176"/>
    </location>
</feature>
<feature type="transmembrane region" description="Helical" evidence="2">
    <location>
        <begin position="57"/>
        <end position="82"/>
    </location>
</feature>
<keyword evidence="2" id="KW-0812">Transmembrane</keyword>
<reference evidence="4" key="1">
    <citation type="journal article" date="2019" name="Int. J. Syst. Evol. Microbiol.">
        <title>The Global Catalogue of Microorganisms (GCM) 10K type strain sequencing project: providing services to taxonomists for standard genome sequencing and annotation.</title>
        <authorList>
            <consortium name="The Broad Institute Genomics Platform"/>
            <consortium name="The Broad Institute Genome Sequencing Center for Infectious Disease"/>
            <person name="Wu L."/>
            <person name="Ma J."/>
        </authorList>
    </citation>
    <scope>NUCLEOTIDE SEQUENCE [LARGE SCALE GENOMIC DNA]</scope>
    <source>
        <strain evidence="4">JCM 9091</strain>
    </source>
</reference>
<keyword evidence="2" id="KW-1133">Transmembrane helix</keyword>
<feature type="transmembrane region" description="Helical" evidence="2">
    <location>
        <begin position="88"/>
        <end position="107"/>
    </location>
</feature>
<proteinExistence type="predicted"/>
<sequence length="479" mass="49927">MRGTLLASCGSGRAVWRRPVFACPAACRLRETGAPVTRKETEATLRPPLMAALRGEAALAVLGVAGGAVTALAGSLVVARYLEPAERGHYASIVVFATLALTCLEMGGEVGVVRGLADVRRAGRSFPAGYLAWTVLASTSVAVAGSAAGAWAPPWMRPVWLLPPCATAAVYGGLVFRLTTGTLVSSGRLGRLIAARTLGNCGPVLGCLLCVHFGLTSALEVATLSFVAQAVMNSVLLLRLGRAGEPLLRTVPRPGSGGWHRNIALVWCRGNVHLHVLNGSTYVLQRSDQMALSLLGADRTLGLYAIAINVSEIVGYVPAALFPLVSRGRPGNPVELRRILLLLALCVGTCTPLAYVALPLVYGEVYRAAQPAVLLLVPATGVLAVGRLFQGVELRDTRRRGNLAVIAVTAAAGEFTAVYLFGGGKPVAAAFACASGYAVFTVWIMLSRSTGSLGPRPLLDTVPAPGNAPERRTADGLRD</sequence>
<dbReference type="PANTHER" id="PTHR43424:SF1">
    <property type="entry name" value="LOCUS PUTATIVE PROTEIN 1-RELATED"/>
    <property type="match status" value="1"/>
</dbReference>
<dbReference type="EMBL" id="BAAAUF010000018">
    <property type="protein sequence ID" value="GAA3040983.1"/>
    <property type="molecule type" value="Genomic_DNA"/>
</dbReference>
<dbReference type="InterPro" id="IPR052556">
    <property type="entry name" value="PolySynth_Transporter"/>
</dbReference>
<evidence type="ECO:0000256" key="2">
    <source>
        <dbReference type="SAM" id="Phobius"/>
    </source>
</evidence>
<feature type="compositionally biased region" description="Basic and acidic residues" evidence="1">
    <location>
        <begin position="469"/>
        <end position="479"/>
    </location>
</feature>
<feature type="transmembrane region" description="Helical" evidence="2">
    <location>
        <begin position="401"/>
        <end position="421"/>
    </location>
</feature>
<protein>
    <recommendedName>
        <fullName evidence="5">Polysaccharide biosynthesis protein C-terminal domain-containing protein</fullName>
    </recommendedName>
</protein>
<keyword evidence="4" id="KW-1185">Reference proteome</keyword>
<name>A0ABP6LIV9_9ACTN</name>
<gene>
    <name evidence="3" type="ORF">GCM10010448_24480</name>
</gene>
<evidence type="ECO:0008006" key="5">
    <source>
        <dbReference type="Google" id="ProtNLM"/>
    </source>
</evidence>
<feature type="transmembrane region" description="Helical" evidence="2">
    <location>
        <begin position="339"/>
        <end position="362"/>
    </location>
</feature>
<comment type="caution">
    <text evidence="3">The sequence shown here is derived from an EMBL/GenBank/DDBJ whole genome shotgun (WGS) entry which is preliminary data.</text>
</comment>
<feature type="transmembrane region" description="Helical" evidence="2">
    <location>
        <begin position="197"/>
        <end position="215"/>
    </location>
</feature>
<accession>A0ABP6LIV9</accession>
<feature type="region of interest" description="Disordered" evidence="1">
    <location>
        <begin position="457"/>
        <end position="479"/>
    </location>
</feature>
<organism evidence="3 4">
    <name type="scientific">Streptomyces glomeratus</name>
    <dbReference type="NCBI Taxonomy" id="284452"/>
    <lineage>
        <taxon>Bacteria</taxon>
        <taxon>Bacillati</taxon>
        <taxon>Actinomycetota</taxon>
        <taxon>Actinomycetes</taxon>
        <taxon>Kitasatosporales</taxon>
        <taxon>Streptomycetaceae</taxon>
        <taxon>Streptomyces</taxon>
    </lineage>
</organism>
<dbReference type="PANTHER" id="PTHR43424">
    <property type="entry name" value="LOCUS PUTATIVE PROTEIN 1-RELATED"/>
    <property type="match status" value="1"/>
</dbReference>
<evidence type="ECO:0000313" key="3">
    <source>
        <dbReference type="EMBL" id="GAA3040983.1"/>
    </source>
</evidence>